<reference evidence="1" key="1">
    <citation type="submission" date="2020-12" db="EMBL/GenBank/DDBJ databases">
        <title>Genome public.</title>
        <authorList>
            <person name="Sun Q."/>
        </authorList>
    </citation>
    <scope>NUCLEOTIDE SEQUENCE</scope>
    <source>
        <strain evidence="1">CCM 8863</strain>
    </source>
</reference>
<dbReference type="Proteomes" id="UP000645966">
    <property type="component" value="Unassembled WGS sequence"/>
</dbReference>
<evidence type="ECO:0000313" key="1">
    <source>
        <dbReference type="EMBL" id="MBI8990254.1"/>
    </source>
</evidence>
<accession>A0A934I6P1</accession>
<dbReference type="EMBL" id="JAEIOS010000015">
    <property type="protein sequence ID" value="MBI8990254.1"/>
    <property type="molecule type" value="Genomic_DNA"/>
</dbReference>
<evidence type="ECO:0000313" key="2">
    <source>
        <dbReference type="Proteomes" id="UP000645966"/>
    </source>
</evidence>
<proteinExistence type="predicted"/>
<organism evidence="1 2">
    <name type="scientific">Corynebacterium meridianum</name>
    <dbReference type="NCBI Taxonomy" id="2765363"/>
    <lineage>
        <taxon>Bacteria</taxon>
        <taxon>Bacillati</taxon>
        <taxon>Actinomycetota</taxon>
        <taxon>Actinomycetes</taxon>
        <taxon>Mycobacteriales</taxon>
        <taxon>Corynebacteriaceae</taxon>
        <taxon>Corynebacterium</taxon>
    </lineage>
</organism>
<comment type="caution">
    <text evidence="1">The sequence shown here is derived from an EMBL/GenBank/DDBJ whole genome shotgun (WGS) entry which is preliminary data.</text>
</comment>
<sequence>MSGNQRTQGPEIARTVSQIRDGGRRDCVYGFSSCLKAAQQITPEQFGNMSSM</sequence>
<keyword evidence="2" id="KW-1185">Reference proteome</keyword>
<name>A0A934I6P1_9CORY</name>
<protein>
    <submittedName>
        <fullName evidence="1">Uncharacterized protein</fullName>
    </submittedName>
</protein>
<dbReference type="AlphaFoldDB" id="A0A934I6P1"/>
<gene>
    <name evidence="1" type="ORF">JDV75_10875</name>
</gene>